<dbReference type="EMBL" id="KK583312">
    <property type="protein sequence ID" value="KDO20437.1"/>
    <property type="molecule type" value="Genomic_DNA"/>
</dbReference>
<name>A0A067C0T5_SAPPC</name>
<feature type="region of interest" description="Disordered" evidence="2">
    <location>
        <begin position="96"/>
        <end position="116"/>
    </location>
</feature>
<feature type="compositionally biased region" description="Polar residues" evidence="2">
    <location>
        <begin position="99"/>
        <end position="114"/>
    </location>
</feature>
<evidence type="ECO:0008006" key="5">
    <source>
        <dbReference type="Google" id="ProtNLM"/>
    </source>
</evidence>
<evidence type="ECO:0000313" key="4">
    <source>
        <dbReference type="Proteomes" id="UP000030745"/>
    </source>
</evidence>
<organism evidence="3 4">
    <name type="scientific">Saprolegnia parasitica (strain CBS 223.65)</name>
    <dbReference type="NCBI Taxonomy" id="695850"/>
    <lineage>
        <taxon>Eukaryota</taxon>
        <taxon>Sar</taxon>
        <taxon>Stramenopiles</taxon>
        <taxon>Oomycota</taxon>
        <taxon>Saprolegniomycetes</taxon>
        <taxon>Saprolegniales</taxon>
        <taxon>Saprolegniaceae</taxon>
        <taxon>Saprolegnia</taxon>
    </lineage>
</organism>
<evidence type="ECO:0000313" key="3">
    <source>
        <dbReference type="EMBL" id="KDO20437.1"/>
    </source>
</evidence>
<reference evidence="3 4" key="1">
    <citation type="journal article" date="2013" name="PLoS Genet.">
        <title>Distinctive expansion of potential virulence genes in the genome of the oomycete fish pathogen Saprolegnia parasitica.</title>
        <authorList>
            <person name="Jiang R.H."/>
            <person name="de Bruijn I."/>
            <person name="Haas B.J."/>
            <person name="Belmonte R."/>
            <person name="Lobach L."/>
            <person name="Christie J."/>
            <person name="van den Ackerveken G."/>
            <person name="Bottin A."/>
            <person name="Bulone V."/>
            <person name="Diaz-Moreno S.M."/>
            <person name="Dumas B."/>
            <person name="Fan L."/>
            <person name="Gaulin E."/>
            <person name="Govers F."/>
            <person name="Grenville-Briggs L.J."/>
            <person name="Horner N.R."/>
            <person name="Levin J.Z."/>
            <person name="Mammella M."/>
            <person name="Meijer H.J."/>
            <person name="Morris P."/>
            <person name="Nusbaum C."/>
            <person name="Oome S."/>
            <person name="Phillips A.J."/>
            <person name="van Rooyen D."/>
            <person name="Rzeszutek E."/>
            <person name="Saraiva M."/>
            <person name="Secombes C.J."/>
            <person name="Seidl M.F."/>
            <person name="Snel B."/>
            <person name="Stassen J.H."/>
            <person name="Sykes S."/>
            <person name="Tripathy S."/>
            <person name="van den Berg H."/>
            <person name="Vega-Arreguin J.C."/>
            <person name="Wawra S."/>
            <person name="Young S.K."/>
            <person name="Zeng Q."/>
            <person name="Dieguez-Uribeondo J."/>
            <person name="Russ C."/>
            <person name="Tyler B.M."/>
            <person name="van West P."/>
        </authorList>
    </citation>
    <scope>NUCLEOTIDE SEQUENCE [LARGE SCALE GENOMIC DNA]</scope>
    <source>
        <strain evidence="3 4">CBS 223.65</strain>
    </source>
</reference>
<dbReference type="GeneID" id="24136118"/>
<keyword evidence="1" id="KW-0175">Coiled coil</keyword>
<evidence type="ECO:0000256" key="1">
    <source>
        <dbReference type="SAM" id="Coils"/>
    </source>
</evidence>
<proteinExistence type="predicted"/>
<dbReference type="VEuPathDB" id="FungiDB:SPRG_14309"/>
<accession>A0A067C0T5</accession>
<dbReference type="KEGG" id="spar:SPRG_14309"/>
<dbReference type="AlphaFoldDB" id="A0A067C0T5"/>
<feature type="coiled-coil region" evidence="1">
    <location>
        <begin position="152"/>
        <end position="179"/>
    </location>
</feature>
<dbReference type="RefSeq" id="XP_012208827.1">
    <property type="nucleotide sequence ID" value="XM_012353437.1"/>
</dbReference>
<dbReference type="CDD" id="cd14686">
    <property type="entry name" value="bZIP"/>
    <property type="match status" value="1"/>
</dbReference>
<sequence length="449" mass="50751">MAFSFNARSLDDMDMLFNIEPVPFFDLDMNEDMDMDGPPHHGRPAMQTTQGGGATTQPLFYPSNDMAGNAFVSPMYYDAMKMEMPSAPAPVLYPKKDTSTTQHFSRSPPARNNASSLSSISSRCQTEEELLAQPVSSLTEEEKKIRRRAQVAKSARKHRKGLKEELEMLRQQVKYLQEQMVAKVTTVADDDMSVVAPETAKLADPSATRVLHPYTHVPANPEERKVALMKIADQSMARAWTLVNAERGQSFPYFDMKLNSSGPDMEIQLVRGKIIEHFDHKTIVDATWNSVLDFSFDVDARLKRYVQVKKLMNLDADTRYGRIKIPILKTAKGVLCMESFFLVRRKIYDNHAVLMWKTIDSDELFPNETQSLRNVELGCAVLETQDLPNGQKQTVMRCVVHAMPPVKAIAEPKGRVSEAFLSTLCRCSDFFDDVTRDTLLQSRNKLPAQ</sequence>
<gene>
    <name evidence="3" type="ORF">SPRG_14309</name>
</gene>
<evidence type="ECO:0000256" key="2">
    <source>
        <dbReference type="SAM" id="MobiDB-lite"/>
    </source>
</evidence>
<keyword evidence="4" id="KW-1185">Reference proteome</keyword>
<dbReference type="Proteomes" id="UP000030745">
    <property type="component" value="Unassembled WGS sequence"/>
</dbReference>
<dbReference type="OrthoDB" id="161411at2759"/>
<protein>
    <recommendedName>
        <fullName evidence="5">BZIP domain-containing protein</fullName>
    </recommendedName>
</protein>